<feature type="transmembrane region" description="Helical" evidence="1">
    <location>
        <begin position="158"/>
        <end position="176"/>
    </location>
</feature>
<feature type="transmembrane region" description="Helical" evidence="1">
    <location>
        <begin position="183"/>
        <end position="202"/>
    </location>
</feature>
<sequence length="253" mass="27769">MGSWFAREIVAAGRLRLFCFFVFFIVTFVFIRISVRLIRAQVKWWPGNVAPGGTHIHHVVFGLVFMCVGGISGLSVEDNTSISAGLLAALFGIGTSLVLDEFALVLHLDDVYWKEQGRLSVDAVFVAIALCGLALLGASPLELGDALTPDVEGDLPSTGMIALFVGGNLLFSLVALGKGKIWTGLLGIYITPLALIGAIRLARPGSPWARRRYRPGSRSLRRAEWRERRIREPIERWKVNVQNFVAGRPSVKQ</sequence>
<keyword evidence="1" id="KW-0472">Membrane</keyword>
<proteinExistence type="predicted"/>
<feature type="transmembrane region" description="Helical" evidence="1">
    <location>
        <begin position="119"/>
        <end position="138"/>
    </location>
</feature>
<dbReference type="Proteomes" id="UP000198282">
    <property type="component" value="Unassembled WGS sequence"/>
</dbReference>
<keyword evidence="1" id="KW-1133">Transmembrane helix</keyword>
<evidence type="ECO:0000313" key="3">
    <source>
        <dbReference type="Proteomes" id="UP000198282"/>
    </source>
</evidence>
<evidence type="ECO:0000313" key="2">
    <source>
        <dbReference type="EMBL" id="SNS07655.1"/>
    </source>
</evidence>
<name>A0A239BHR4_9ACTN</name>
<dbReference type="RefSeq" id="WP_089205934.1">
    <property type="nucleotide sequence ID" value="NZ_FZOD01000003.1"/>
</dbReference>
<feature type="transmembrane region" description="Helical" evidence="1">
    <location>
        <begin position="56"/>
        <end position="76"/>
    </location>
</feature>
<dbReference type="EMBL" id="FZOD01000003">
    <property type="protein sequence ID" value="SNS07655.1"/>
    <property type="molecule type" value="Genomic_DNA"/>
</dbReference>
<dbReference type="OrthoDB" id="8535577at2"/>
<feature type="transmembrane region" description="Helical" evidence="1">
    <location>
        <begin position="82"/>
        <end position="107"/>
    </location>
</feature>
<evidence type="ECO:0008006" key="4">
    <source>
        <dbReference type="Google" id="ProtNLM"/>
    </source>
</evidence>
<accession>A0A239BHR4</accession>
<gene>
    <name evidence="2" type="ORF">SAMN05216276_1003241</name>
</gene>
<organism evidence="2 3">
    <name type="scientific">Streptosporangium subroseum</name>
    <dbReference type="NCBI Taxonomy" id="106412"/>
    <lineage>
        <taxon>Bacteria</taxon>
        <taxon>Bacillati</taxon>
        <taxon>Actinomycetota</taxon>
        <taxon>Actinomycetes</taxon>
        <taxon>Streptosporangiales</taxon>
        <taxon>Streptosporangiaceae</taxon>
        <taxon>Streptosporangium</taxon>
    </lineage>
</organism>
<keyword evidence="1" id="KW-0812">Transmembrane</keyword>
<reference evidence="2 3" key="1">
    <citation type="submission" date="2017-06" db="EMBL/GenBank/DDBJ databases">
        <authorList>
            <person name="Kim H.J."/>
            <person name="Triplett B.A."/>
        </authorList>
    </citation>
    <scope>NUCLEOTIDE SEQUENCE [LARGE SCALE GENOMIC DNA]</scope>
    <source>
        <strain evidence="2 3">CGMCC 4.2132</strain>
    </source>
</reference>
<feature type="transmembrane region" description="Helical" evidence="1">
    <location>
        <begin position="15"/>
        <end position="35"/>
    </location>
</feature>
<evidence type="ECO:0000256" key="1">
    <source>
        <dbReference type="SAM" id="Phobius"/>
    </source>
</evidence>
<protein>
    <recommendedName>
        <fullName evidence="4">Integral membrane protein</fullName>
    </recommendedName>
</protein>
<dbReference type="AlphaFoldDB" id="A0A239BHR4"/>
<keyword evidence="3" id="KW-1185">Reference proteome</keyword>